<dbReference type="PROSITE" id="PS50994">
    <property type="entry name" value="INTEGRASE"/>
    <property type="match status" value="1"/>
</dbReference>
<evidence type="ECO:0000259" key="1">
    <source>
        <dbReference type="PROSITE" id="PS50994"/>
    </source>
</evidence>
<dbReference type="InterPro" id="IPR036397">
    <property type="entry name" value="RNaseH_sf"/>
</dbReference>
<protein>
    <submittedName>
        <fullName evidence="2">Retrovirus-related pol polyprotein from transposon TNT 1-94</fullName>
    </submittedName>
</protein>
<comment type="caution">
    <text evidence="2">The sequence shown here is derived from an EMBL/GenBank/DDBJ whole genome shotgun (WGS) entry which is preliminary data.</text>
</comment>
<dbReference type="PANTHER" id="PTHR42648">
    <property type="entry name" value="TRANSPOSASE, PUTATIVE-RELATED"/>
    <property type="match status" value="1"/>
</dbReference>
<keyword evidence="3" id="KW-1185">Reference proteome</keyword>
<name>A0ABQ5HI80_9ASTR</name>
<proteinExistence type="predicted"/>
<evidence type="ECO:0000313" key="3">
    <source>
        <dbReference type="Proteomes" id="UP001151760"/>
    </source>
</evidence>
<dbReference type="PANTHER" id="PTHR42648:SF21">
    <property type="entry name" value="CYSTEINE-RICH RLK (RECEPTOR-LIKE PROTEIN KINASE) 8"/>
    <property type="match status" value="1"/>
</dbReference>
<reference evidence="2" key="1">
    <citation type="journal article" date="2022" name="Int. J. Mol. Sci.">
        <title>Draft Genome of Tanacetum Coccineum: Genomic Comparison of Closely Related Tanacetum-Family Plants.</title>
        <authorList>
            <person name="Yamashiro T."/>
            <person name="Shiraishi A."/>
            <person name="Nakayama K."/>
            <person name="Satake H."/>
        </authorList>
    </citation>
    <scope>NUCLEOTIDE SEQUENCE</scope>
</reference>
<gene>
    <name evidence="2" type="ORF">Tco_1069177</name>
</gene>
<dbReference type="Proteomes" id="UP001151760">
    <property type="component" value="Unassembled WGS sequence"/>
</dbReference>
<dbReference type="Gene3D" id="3.30.420.10">
    <property type="entry name" value="Ribonuclease H-like superfamily/Ribonuclease H"/>
    <property type="match status" value="1"/>
</dbReference>
<evidence type="ECO:0000313" key="2">
    <source>
        <dbReference type="EMBL" id="GJT87460.1"/>
    </source>
</evidence>
<dbReference type="InterPro" id="IPR039537">
    <property type="entry name" value="Retrotran_Ty1/copia-like"/>
</dbReference>
<dbReference type="InterPro" id="IPR012337">
    <property type="entry name" value="RNaseH-like_sf"/>
</dbReference>
<dbReference type="InterPro" id="IPR001584">
    <property type="entry name" value="Integrase_cat-core"/>
</dbReference>
<dbReference type="SUPFAM" id="SSF53098">
    <property type="entry name" value="Ribonuclease H-like"/>
    <property type="match status" value="1"/>
</dbReference>
<dbReference type="EMBL" id="BQNB010019640">
    <property type="protein sequence ID" value="GJT87460.1"/>
    <property type="molecule type" value="Genomic_DNA"/>
</dbReference>
<accession>A0ABQ5HI80</accession>
<organism evidence="2 3">
    <name type="scientific">Tanacetum coccineum</name>
    <dbReference type="NCBI Taxonomy" id="301880"/>
    <lineage>
        <taxon>Eukaryota</taxon>
        <taxon>Viridiplantae</taxon>
        <taxon>Streptophyta</taxon>
        <taxon>Embryophyta</taxon>
        <taxon>Tracheophyta</taxon>
        <taxon>Spermatophyta</taxon>
        <taxon>Magnoliopsida</taxon>
        <taxon>eudicotyledons</taxon>
        <taxon>Gunneridae</taxon>
        <taxon>Pentapetalae</taxon>
        <taxon>asterids</taxon>
        <taxon>campanulids</taxon>
        <taxon>Asterales</taxon>
        <taxon>Asteraceae</taxon>
        <taxon>Asteroideae</taxon>
        <taxon>Anthemideae</taxon>
        <taxon>Anthemidinae</taxon>
        <taxon>Tanacetum</taxon>
    </lineage>
</organism>
<reference evidence="2" key="2">
    <citation type="submission" date="2022-01" db="EMBL/GenBank/DDBJ databases">
        <authorList>
            <person name="Yamashiro T."/>
            <person name="Shiraishi A."/>
            <person name="Satake H."/>
            <person name="Nakayama K."/>
        </authorList>
    </citation>
    <scope>NUCLEOTIDE SEQUENCE</scope>
</reference>
<feature type="domain" description="Integrase catalytic" evidence="1">
    <location>
        <begin position="406"/>
        <end position="519"/>
    </location>
</feature>
<dbReference type="Pfam" id="PF00665">
    <property type="entry name" value="rve"/>
    <property type="match status" value="1"/>
</dbReference>
<sequence length="519" mass="58636">MQVDRLGLLNAITVKQLAFLANPGIPDGQVVQTVIPQNASFQTDDLDAYDSDCDDISTAKAVLMANLSNYGSDVLSEDKSFENQNAPEFSKYFENNDLKARLQEKDTIIHKLRNHIKSLRETDQNDKVKQDIDVIETINIELEHKYNNSLITQLNSKSIENADLKGQIQEKVFVTTTLQNELRRLKGKNVLDNATTITNATPIAPGMFKLDLEPLSPKLLNNKEAHIDYLKTTKEQADILRGIVEQARSKQPLDSALDFAYVKNSMLNANSELICATCNKCMFDAIHDMCVLDVVKDVNKPIGRTFTLVGNSCPLTRITSIKVVHLKETTSKSVKTQKPEIKVYSWRPKPIKSVGSSSKSKIVESRITITMEPNQSWGSNASDVPFSSSLVDFRLSKLFSGKSKKHSHKPKAKDSIQEKLYLLHMDLFGPMRIQSNNGKKYILVIVDNYSRFTWVKFLRSEDEVPKFVIKFLKMIQVRLNATVQNIRMDNGTEFVNQTLKAYYEDIGISHQTSIARTPQ</sequence>